<evidence type="ECO:0000256" key="7">
    <source>
        <dbReference type="ARBA" id="ARBA00022825"/>
    </source>
</evidence>
<dbReference type="PROSITE" id="PS50240">
    <property type="entry name" value="TRYPSIN_DOM"/>
    <property type="match status" value="1"/>
</dbReference>
<dbReference type="CDD" id="cd00190">
    <property type="entry name" value="Tryp_SPc"/>
    <property type="match status" value="1"/>
</dbReference>
<dbReference type="PROSITE" id="PS00134">
    <property type="entry name" value="TRYPSIN_HIS"/>
    <property type="match status" value="1"/>
</dbReference>
<dbReference type="EMBL" id="CH902620">
    <property type="protein sequence ID" value="EDV31297.2"/>
    <property type="molecule type" value="Genomic_DNA"/>
</dbReference>
<evidence type="ECO:0000256" key="3">
    <source>
        <dbReference type="ARBA" id="ARBA00022525"/>
    </source>
</evidence>
<proteinExistence type="inferred from homology"/>
<name>B3MPK1_DROAN</name>
<keyword evidence="8" id="KW-0865">Zymogen</keyword>
<protein>
    <recommendedName>
        <fullName evidence="11">trypsin</fullName>
        <ecNumber evidence="11">3.4.21.4</ecNumber>
    </recommendedName>
</protein>
<feature type="signal peptide" evidence="13">
    <location>
        <begin position="1"/>
        <end position="17"/>
    </location>
</feature>
<dbReference type="InParanoid" id="B3MPK1"/>
<evidence type="ECO:0000256" key="12">
    <source>
        <dbReference type="RuleBase" id="RU363034"/>
    </source>
</evidence>
<dbReference type="eggNOG" id="KOG3627">
    <property type="taxonomic scope" value="Eukaryota"/>
</dbReference>
<dbReference type="InterPro" id="IPR033116">
    <property type="entry name" value="TRYPSIN_SER"/>
</dbReference>
<keyword evidence="3" id="KW-0964">Secreted</keyword>
<dbReference type="GO" id="GO:0004252">
    <property type="term" value="F:serine-type endopeptidase activity"/>
    <property type="evidence" value="ECO:0007669"/>
    <property type="project" value="UniProtKB-EC"/>
</dbReference>
<evidence type="ECO:0000256" key="4">
    <source>
        <dbReference type="ARBA" id="ARBA00022670"/>
    </source>
</evidence>
<evidence type="ECO:0000256" key="8">
    <source>
        <dbReference type="ARBA" id="ARBA00023145"/>
    </source>
</evidence>
<dbReference type="AlphaFoldDB" id="B3MPK1"/>
<keyword evidence="7 12" id="KW-0720">Serine protease</keyword>
<dbReference type="GO" id="GO:0005576">
    <property type="term" value="C:extracellular region"/>
    <property type="evidence" value="ECO:0007669"/>
    <property type="project" value="UniProtKB-SubCell"/>
</dbReference>
<dbReference type="OrthoDB" id="10059102at2759"/>
<keyword evidence="16" id="KW-1185">Reference proteome</keyword>
<dbReference type="Proteomes" id="UP000007801">
    <property type="component" value="Unassembled WGS sequence"/>
</dbReference>
<dbReference type="HOGENOM" id="CLU_006842_7_1_1"/>
<dbReference type="PROSITE" id="PS00135">
    <property type="entry name" value="TRYPSIN_SER"/>
    <property type="match status" value="1"/>
</dbReference>
<feature type="chain" id="PRO_5006454880" description="trypsin" evidence="13">
    <location>
        <begin position="18"/>
        <end position="373"/>
    </location>
</feature>
<keyword evidence="4 12" id="KW-0645">Protease</keyword>
<comment type="similarity">
    <text evidence="2">Belongs to the peptidase S1 family.</text>
</comment>
<accession>B3MPK1</accession>
<evidence type="ECO:0000313" key="15">
    <source>
        <dbReference type="EMBL" id="EDV31297.2"/>
    </source>
</evidence>
<dbReference type="SUPFAM" id="SSF50494">
    <property type="entry name" value="Trypsin-like serine proteases"/>
    <property type="match status" value="2"/>
</dbReference>
<evidence type="ECO:0000256" key="9">
    <source>
        <dbReference type="ARBA" id="ARBA00023157"/>
    </source>
</evidence>
<evidence type="ECO:0000313" key="16">
    <source>
        <dbReference type="Proteomes" id="UP000007801"/>
    </source>
</evidence>
<organism evidence="15 16">
    <name type="scientific">Drosophila ananassae</name>
    <name type="common">Fruit fly</name>
    <dbReference type="NCBI Taxonomy" id="7217"/>
    <lineage>
        <taxon>Eukaryota</taxon>
        <taxon>Metazoa</taxon>
        <taxon>Ecdysozoa</taxon>
        <taxon>Arthropoda</taxon>
        <taxon>Hexapoda</taxon>
        <taxon>Insecta</taxon>
        <taxon>Pterygota</taxon>
        <taxon>Neoptera</taxon>
        <taxon>Endopterygota</taxon>
        <taxon>Diptera</taxon>
        <taxon>Brachycera</taxon>
        <taxon>Muscomorpha</taxon>
        <taxon>Ephydroidea</taxon>
        <taxon>Drosophilidae</taxon>
        <taxon>Drosophila</taxon>
        <taxon>Sophophora</taxon>
    </lineage>
</organism>
<dbReference type="GO" id="GO:0006508">
    <property type="term" value="P:proteolysis"/>
    <property type="evidence" value="ECO:0007669"/>
    <property type="project" value="UniProtKB-KW"/>
</dbReference>
<dbReference type="InterPro" id="IPR050430">
    <property type="entry name" value="Peptidase_S1"/>
</dbReference>
<dbReference type="InterPro" id="IPR018114">
    <property type="entry name" value="TRYPSIN_HIS"/>
</dbReference>
<dbReference type="InterPro" id="IPR009003">
    <property type="entry name" value="Peptidase_S1_PA"/>
</dbReference>
<evidence type="ECO:0000256" key="1">
    <source>
        <dbReference type="ARBA" id="ARBA00004239"/>
    </source>
</evidence>
<evidence type="ECO:0000256" key="5">
    <source>
        <dbReference type="ARBA" id="ARBA00022729"/>
    </source>
</evidence>
<keyword evidence="9" id="KW-1015">Disulfide bond</keyword>
<evidence type="ECO:0000256" key="11">
    <source>
        <dbReference type="ARBA" id="ARBA00038868"/>
    </source>
</evidence>
<keyword evidence="6 12" id="KW-0378">Hydrolase</keyword>
<dbReference type="STRING" id="7217.B3MPK1"/>
<dbReference type="InterPro" id="IPR043504">
    <property type="entry name" value="Peptidase_S1_PA_chymotrypsin"/>
</dbReference>
<dbReference type="PANTHER" id="PTHR24276:SF91">
    <property type="entry name" value="AT26814P-RELATED"/>
    <property type="match status" value="1"/>
</dbReference>
<dbReference type="EC" id="3.4.21.4" evidence="11"/>
<dbReference type="SMART" id="SM00020">
    <property type="entry name" value="Tryp_SPc"/>
    <property type="match status" value="1"/>
</dbReference>
<evidence type="ECO:0000256" key="10">
    <source>
        <dbReference type="ARBA" id="ARBA00036320"/>
    </source>
</evidence>
<dbReference type="InterPro" id="IPR001314">
    <property type="entry name" value="Peptidase_S1A"/>
</dbReference>
<evidence type="ECO:0000256" key="13">
    <source>
        <dbReference type="SAM" id="SignalP"/>
    </source>
</evidence>
<feature type="domain" description="Peptidase S1" evidence="14">
    <location>
        <begin position="28"/>
        <end position="368"/>
    </location>
</feature>
<evidence type="ECO:0000259" key="14">
    <source>
        <dbReference type="PROSITE" id="PS50240"/>
    </source>
</evidence>
<dbReference type="PANTHER" id="PTHR24276">
    <property type="entry name" value="POLYSERASE-RELATED"/>
    <property type="match status" value="1"/>
</dbReference>
<dbReference type="Gene3D" id="2.40.10.10">
    <property type="entry name" value="Trypsin-like serine proteases"/>
    <property type="match status" value="2"/>
</dbReference>
<evidence type="ECO:0000256" key="2">
    <source>
        <dbReference type="ARBA" id="ARBA00007664"/>
    </source>
</evidence>
<comment type="catalytic activity">
    <reaction evidence="10">
        <text>Preferential cleavage: Arg-|-Xaa, Lys-|-Xaa.</text>
        <dbReference type="EC" id="3.4.21.4"/>
    </reaction>
</comment>
<reference evidence="15 16" key="1">
    <citation type="journal article" date="2007" name="Nature">
        <title>Evolution of genes and genomes on the Drosophila phylogeny.</title>
        <authorList>
            <consortium name="Drosophila 12 Genomes Consortium"/>
            <person name="Clark A.G."/>
            <person name="Eisen M.B."/>
            <person name="Smith D.R."/>
            <person name="Bergman C.M."/>
            <person name="Oliver B."/>
            <person name="Markow T.A."/>
            <person name="Kaufman T.C."/>
            <person name="Kellis M."/>
            <person name="Gelbart W."/>
            <person name="Iyer V.N."/>
            <person name="Pollard D.A."/>
            <person name="Sackton T.B."/>
            <person name="Larracuente A.M."/>
            <person name="Singh N.D."/>
            <person name="Abad J.P."/>
            <person name="Abt D.N."/>
            <person name="Adryan B."/>
            <person name="Aguade M."/>
            <person name="Akashi H."/>
            <person name="Anderson W.W."/>
            <person name="Aquadro C.F."/>
            <person name="Ardell D.H."/>
            <person name="Arguello R."/>
            <person name="Artieri C.G."/>
            <person name="Barbash D.A."/>
            <person name="Barker D."/>
            <person name="Barsanti P."/>
            <person name="Batterham P."/>
            <person name="Batzoglou S."/>
            <person name="Begun D."/>
            <person name="Bhutkar A."/>
            <person name="Blanco E."/>
            <person name="Bosak S.A."/>
            <person name="Bradley R.K."/>
            <person name="Brand A.D."/>
            <person name="Brent M.R."/>
            <person name="Brooks A.N."/>
            <person name="Brown R.H."/>
            <person name="Butlin R.K."/>
            <person name="Caggese C."/>
            <person name="Calvi B.R."/>
            <person name="Bernardo de Carvalho A."/>
            <person name="Caspi A."/>
            <person name="Castrezana S."/>
            <person name="Celniker S.E."/>
            <person name="Chang J.L."/>
            <person name="Chapple C."/>
            <person name="Chatterji S."/>
            <person name="Chinwalla A."/>
            <person name="Civetta A."/>
            <person name="Clifton S.W."/>
            <person name="Comeron J.M."/>
            <person name="Costello J.C."/>
            <person name="Coyne J.A."/>
            <person name="Daub J."/>
            <person name="David R.G."/>
            <person name="Delcher A.L."/>
            <person name="Delehaunty K."/>
            <person name="Do C.B."/>
            <person name="Ebling H."/>
            <person name="Edwards K."/>
            <person name="Eickbush T."/>
            <person name="Evans J.D."/>
            <person name="Filipski A."/>
            <person name="Findeiss S."/>
            <person name="Freyhult E."/>
            <person name="Fulton L."/>
            <person name="Fulton R."/>
            <person name="Garcia A.C."/>
            <person name="Gardiner A."/>
            <person name="Garfield D.A."/>
            <person name="Garvin B.E."/>
            <person name="Gibson G."/>
            <person name="Gilbert D."/>
            <person name="Gnerre S."/>
            <person name="Godfrey J."/>
            <person name="Good R."/>
            <person name="Gotea V."/>
            <person name="Gravely B."/>
            <person name="Greenberg A.J."/>
            <person name="Griffiths-Jones S."/>
            <person name="Gross S."/>
            <person name="Guigo R."/>
            <person name="Gustafson E.A."/>
            <person name="Haerty W."/>
            <person name="Hahn M.W."/>
            <person name="Halligan D.L."/>
            <person name="Halpern A.L."/>
            <person name="Halter G.M."/>
            <person name="Han M.V."/>
            <person name="Heger A."/>
            <person name="Hillier L."/>
            <person name="Hinrichs A.S."/>
            <person name="Holmes I."/>
            <person name="Hoskins R.A."/>
            <person name="Hubisz M.J."/>
            <person name="Hultmark D."/>
            <person name="Huntley M.A."/>
            <person name="Jaffe D.B."/>
            <person name="Jagadeeshan S."/>
            <person name="Jeck W.R."/>
            <person name="Johnson J."/>
            <person name="Jones C.D."/>
            <person name="Jordan W.C."/>
            <person name="Karpen G.H."/>
            <person name="Kataoka E."/>
            <person name="Keightley P.D."/>
            <person name="Kheradpour P."/>
            <person name="Kirkness E.F."/>
            <person name="Koerich L.B."/>
            <person name="Kristiansen K."/>
            <person name="Kudrna D."/>
            <person name="Kulathinal R.J."/>
            <person name="Kumar S."/>
            <person name="Kwok R."/>
            <person name="Lander E."/>
            <person name="Langley C.H."/>
            <person name="Lapoint R."/>
            <person name="Lazzaro B.P."/>
            <person name="Lee S.J."/>
            <person name="Levesque L."/>
            <person name="Li R."/>
            <person name="Lin C.F."/>
            <person name="Lin M.F."/>
            <person name="Lindblad-Toh K."/>
            <person name="Llopart A."/>
            <person name="Long M."/>
            <person name="Low L."/>
            <person name="Lozovsky E."/>
            <person name="Lu J."/>
            <person name="Luo M."/>
            <person name="Machado C.A."/>
            <person name="Makalowski W."/>
            <person name="Marzo M."/>
            <person name="Matsuda M."/>
            <person name="Matzkin L."/>
            <person name="McAllister B."/>
            <person name="McBride C.S."/>
            <person name="McKernan B."/>
            <person name="McKernan K."/>
            <person name="Mendez-Lago M."/>
            <person name="Minx P."/>
            <person name="Mollenhauer M.U."/>
            <person name="Montooth K."/>
            <person name="Mount S.M."/>
            <person name="Mu X."/>
            <person name="Myers E."/>
            <person name="Negre B."/>
            <person name="Newfeld S."/>
            <person name="Nielsen R."/>
            <person name="Noor M.A."/>
            <person name="O'Grady P."/>
            <person name="Pachter L."/>
            <person name="Papaceit M."/>
            <person name="Parisi M.J."/>
            <person name="Parisi M."/>
            <person name="Parts L."/>
            <person name="Pedersen J.S."/>
            <person name="Pesole G."/>
            <person name="Phillippy A.M."/>
            <person name="Ponting C.P."/>
            <person name="Pop M."/>
            <person name="Porcelli D."/>
            <person name="Powell J.R."/>
            <person name="Prohaska S."/>
            <person name="Pruitt K."/>
            <person name="Puig M."/>
            <person name="Quesneville H."/>
            <person name="Ram K.R."/>
            <person name="Rand D."/>
            <person name="Rasmussen M.D."/>
            <person name="Reed L.K."/>
            <person name="Reenan R."/>
            <person name="Reily A."/>
            <person name="Remington K.A."/>
            <person name="Rieger T.T."/>
            <person name="Ritchie M.G."/>
            <person name="Robin C."/>
            <person name="Rogers Y.H."/>
            <person name="Rohde C."/>
            <person name="Rozas J."/>
            <person name="Rubenfield M.J."/>
            <person name="Ruiz A."/>
            <person name="Russo S."/>
            <person name="Salzberg S.L."/>
            <person name="Sanchez-Gracia A."/>
            <person name="Saranga D.J."/>
            <person name="Sato H."/>
            <person name="Schaeffer S.W."/>
            <person name="Schatz M.C."/>
            <person name="Schlenke T."/>
            <person name="Schwartz R."/>
            <person name="Segarra C."/>
            <person name="Singh R.S."/>
            <person name="Sirot L."/>
            <person name="Sirota M."/>
            <person name="Sisneros N.B."/>
            <person name="Smith C.D."/>
            <person name="Smith T.F."/>
            <person name="Spieth J."/>
            <person name="Stage D.E."/>
            <person name="Stark A."/>
            <person name="Stephan W."/>
            <person name="Strausberg R.L."/>
            <person name="Strempel S."/>
            <person name="Sturgill D."/>
            <person name="Sutton G."/>
            <person name="Sutton G.G."/>
            <person name="Tao W."/>
            <person name="Teichmann S."/>
            <person name="Tobari Y.N."/>
            <person name="Tomimura Y."/>
            <person name="Tsolas J.M."/>
            <person name="Valente V.L."/>
            <person name="Venter E."/>
            <person name="Venter J.C."/>
            <person name="Vicario S."/>
            <person name="Vieira F.G."/>
            <person name="Vilella A.J."/>
            <person name="Villasante A."/>
            <person name="Walenz B."/>
            <person name="Wang J."/>
            <person name="Wasserman M."/>
            <person name="Watts T."/>
            <person name="Wilson D."/>
            <person name="Wilson R.K."/>
            <person name="Wing R.A."/>
            <person name="Wolfner M.F."/>
            <person name="Wong A."/>
            <person name="Wong G.K."/>
            <person name="Wu C.I."/>
            <person name="Wu G."/>
            <person name="Yamamoto D."/>
            <person name="Yang H.P."/>
            <person name="Yang S.P."/>
            <person name="Yorke J.A."/>
            <person name="Yoshida K."/>
            <person name="Zdobnov E."/>
            <person name="Zhang P."/>
            <person name="Zhang Y."/>
            <person name="Zimin A.V."/>
            <person name="Baldwin J."/>
            <person name="Abdouelleil A."/>
            <person name="Abdulkadir J."/>
            <person name="Abebe A."/>
            <person name="Abera B."/>
            <person name="Abreu J."/>
            <person name="Acer S.C."/>
            <person name="Aftuck L."/>
            <person name="Alexander A."/>
            <person name="An P."/>
            <person name="Anderson E."/>
            <person name="Anderson S."/>
            <person name="Arachi H."/>
            <person name="Azer M."/>
            <person name="Bachantsang P."/>
            <person name="Barry A."/>
            <person name="Bayul T."/>
            <person name="Berlin A."/>
            <person name="Bessette D."/>
            <person name="Bloom T."/>
            <person name="Blye J."/>
            <person name="Boguslavskiy L."/>
            <person name="Bonnet C."/>
            <person name="Boukhgalter B."/>
            <person name="Bourzgui I."/>
            <person name="Brown A."/>
            <person name="Cahill P."/>
            <person name="Channer S."/>
            <person name="Cheshatsang Y."/>
            <person name="Chuda L."/>
            <person name="Citroen M."/>
            <person name="Collymore A."/>
            <person name="Cooke P."/>
            <person name="Costello M."/>
            <person name="D'Aco K."/>
            <person name="Daza R."/>
            <person name="De Haan G."/>
            <person name="DeGray S."/>
            <person name="DeMaso C."/>
            <person name="Dhargay N."/>
            <person name="Dooley K."/>
            <person name="Dooley E."/>
            <person name="Doricent M."/>
            <person name="Dorje P."/>
            <person name="Dorjee K."/>
            <person name="Dupes A."/>
            <person name="Elong R."/>
            <person name="Falk J."/>
            <person name="Farina A."/>
            <person name="Faro S."/>
            <person name="Ferguson D."/>
            <person name="Fisher S."/>
            <person name="Foley C.D."/>
            <person name="Franke A."/>
            <person name="Friedrich D."/>
            <person name="Gadbois L."/>
            <person name="Gearin G."/>
            <person name="Gearin C.R."/>
            <person name="Giannoukos G."/>
            <person name="Goode T."/>
            <person name="Graham J."/>
            <person name="Grandbois E."/>
            <person name="Grewal S."/>
            <person name="Gyaltsen K."/>
            <person name="Hafez N."/>
            <person name="Hagos B."/>
            <person name="Hall J."/>
            <person name="Henson C."/>
            <person name="Hollinger A."/>
            <person name="Honan T."/>
            <person name="Huard M.D."/>
            <person name="Hughes L."/>
            <person name="Hurhula B."/>
            <person name="Husby M.E."/>
            <person name="Kamat A."/>
            <person name="Kanga B."/>
            <person name="Kashin S."/>
            <person name="Khazanovich D."/>
            <person name="Kisner P."/>
            <person name="Lance K."/>
            <person name="Lara M."/>
            <person name="Lee W."/>
            <person name="Lennon N."/>
            <person name="Letendre F."/>
            <person name="LeVine R."/>
            <person name="Lipovsky A."/>
            <person name="Liu X."/>
            <person name="Liu J."/>
            <person name="Liu S."/>
            <person name="Lokyitsang T."/>
            <person name="Lokyitsang Y."/>
            <person name="Lubonja R."/>
            <person name="Lui A."/>
            <person name="MacDonald P."/>
            <person name="Magnisalis V."/>
            <person name="Maru K."/>
            <person name="Matthews C."/>
            <person name="McCusker W."/>
            <person name="McDonough S."/>
            <person name="Mehta T."/>
            <person name="Meldrim J."/>
            <person name="Meneus L."/>
            <person name="Mihai O."/>
            <person name="Mihalev A."/>
            <person name="Mihova T."/>
            <person name="Mittelman R."/>
            <person name="Mlenga V."/>
            <person name="Montmayeur A."/>
            <person name="Mulrain L."/>
            <person name="Navidi A."/>
            <person name="Naylor J."/>
            <person name="Negash T."/>
            <person name="Nguyen T."/>
            <person name="Nguyen N."/>
            <person name="Nicol R."/>
            <person name="Norbu C."/>
            <person name="Norbu N."/>
            <person name="Novod N."/>
            <person name="O'Neill B."/>
            <person name="Osman S."/>
            <person name="Markiewicz E."/>
            <person name="Oyono O.L."/>
            <person name="Patti C."/>
            <person name="Phunkhang P."/>
            <person name="Pierre F."/>
            <person name="Priest M."/>
            <person name="Raghuraman S."/>
            <person name="Rege F."/>
            <person name="Reyes R."/>
            <person name="Rise C."/>
            <person name="Rogov P."/>
            <person name="Ross K."/>
            <person name="Ryan E."/>
            <person name="Settipalli S."/>
            <person name="Shea T."/>
            <person name="Sherpa N."/>
            <person name="Shi L."/>
            <person name="Shih D."/>
            <person name="Sparrow T."/>
            <person name="Spaulding J."/>
            <person name="Stalker J."/>
            <person name="Stange-Thomann N."/>
            <person name="Stavropoulos S."/>
            <person name="Stone C."/>
            <person name="Strader C."/>
            <person name="Tesfaye S."/>
            <person name="Thomson T."/>
            <person name="Thoulutsang Y."/>
            <person name="Thoulutsang D."/>
            <person name="Topham K."/>
            <person name="Topping I."/>
            <person name="Tsamla T."/>
            <person name="Vassiliev H."/>
            <person name="Vo A."/>
            <person name="Wangchuk T."/>
            <person name="Wangdi T."/>
            <person name="Weiand M."/>
            <person name="Wilkinson J."/>
            <person name="Wilson A."/>
            <person name="Yadav S."/>
            <person name="Young G."/>
            <person name="Yu Q."/>
            <person name="Zembek L."/>
            <person name="Zhong D."/>
            <person name="Zimmer A."/>
            <person name="Zwirko Z."/>
            <person name="Jaffe D.B."/>
            <person name="Alvarez P."/>
            <person name="Brockman W."/>
            <person name="Butler J."/>
            <person name="Chin C."/>
            <person name="Gnerre S."/>
            <person name="Grabherr M."/>
            <person name="Kleber M."/>
            <person name="Mauceli E."/>
            <person name="MacCallum I."/>
        </authorList>
    </citation>
    <scope>NUCLEOTIDE SEQUENCE [LARGE SCALE GENOMIC DNA]</scope>
    <source>
        <strain evidence="16">Tucson 14024-0371.13</strain>
    </source>
</reference>
<evidence type="ECO:0000256" key="6">
    <source>
        <dbReference type="ARBA" id="ARBA00022801"/>
    </source>
</evidence>
<sequence length="373" mass="40666">MAKSGIIFLLAVAEITAKQHISNLEAKIVGGEPLEIHEVPWQVALLENGSFGCGGIIYSDCVILTAAHCVYGKDEEFLSVRGGSAFRSSGGTVVVVKKTIVHQNYIHNPTVFKDSNDIAVLILKSPLPLDGKTMQLIQLSEVRTEPETPAVVSGWGKIFSSPVFGATKELMATVLKVQSPDRCKKAYDAWSTLFGVNLEIGKKWPDGLICASSTFSNVCNGNSGGPLVRMDSDFQYKLIGIVSRGSQCQGPDVFTDTLYYKEWIEHTRGFQPLTFKPEILLGVNLTIVDTVSCRKSYIEGNYTFPETVVCAHQCGKDSCQGDSGGPLVTWPNPKLVGIVSGGTDCAFSYPGFYTDVALFRNWILQTIKELNIY</sequence>
<dbReference type="PRINTS" id="PR00722">
    <property type="entry name" value="CHYMOTRYPSIN"/>
</dbReference>
<dbReference type="InterPro" id="IPR001254">
    <property type="entry name" value="Trypsin_dom"/>
</dbReference>
<dbReference type="Pfam" id="PF00089">
    <property type="entry name" value="Trypsin"/>
    <property type="match status" value="2"/>
</dbReference>
<gene>
    <name evidence="15" type="primary">Dana\GF15286</name>
    <name evidence="15" type="synonym">dana_GLEANR_16052</name>
    <name evidence="15" type="ORF">GF15286</name>
</gene>
<keyword evidence="5 13" id="KW-0732">Signal</keyword>
<dbReference type="SMR" id="B3MPK1"/>
<comment type="subcellular location">
    <subcellularLocation>
        <location evidence="1">Secreted</location>
        <location evidence="1">Extracellular space</location>
    </subcellularLocation>
</comment>